<dbReference type="InterPro" id="IPR003598">
    <property type="entry name" value="Ig_sub2"/>
</dbReference>
<evidence type="ECO:0000259" key="3">
    <source>
        <dbReference type="PROSITE" id="PS50835"/>
    </source>
</evidence>
<dbReference type="AlphaFoldDB" id="A0A484BYJ1"/>
<dbReference type="Proteomes" id="UP000295070">
    <property type="component" value="Chromosome 24"/>
</dbReference>
<dbReference type="PROSITE" id="PS50835">
    <property type="entry name" value="IG_LIKE"/>
    <property type="match status" value="1"/>
</dbReference>
<evidence type="ECO:0000256" key="2">
    <source>
        <dbReference type="SAM" id="SignalP"/>
    </source>
</evidence>
<name>A0A484BYJ1_PERFV</name>
<keyword evidence="5" id="KW-1185">Reference proteome</keyword>
<dbReference type="SMART" id="SM00409">
    <property type="entry name" value="IG"/>
    <property type="match status" value="1"/>
</dbReference>
<dbReference type="STRING" id="8167.A0A484BYJ1"/>
<proteinExistence type="predicted"/>
<reference evidence="4 5" key="1">
    <citation type="submission" date="2019-01" db="EMBL/GenBank/DDBJ databases">
        <title>A chromosome-scale genome assembly of the yellow perch, Perca flavescens.</title>
        <authorList>
            <person name="Feron R."/>
            <person name="Morvezen R."/>
            <person name="Bestin A."/>
            <person name="Haffray P."/>
            <person name="Klopp C."/>
            <person name="Zahm M."/>
            <person name="Cabau C."/>
            <person name="Roques C."/>
            <person name="Donnadieu C."/>
            <person name="Bouchez O."/>
            <person name="Christie M."/>
            <person name="Larson W."/>
            <person name="Guiguen Y."/>
        </authorList>
    </citation>
    <scope>NUCLEOTIDE SEQUENCE [LARGE SCALE GENOMIC DNA]</scope>
    <source>
        <strain evidence="4">YP-PL-M2</strain>
        <tissue evidence="4">Blood</tissue>
    </source>
</reference>
<evidence type="ECO:0000313" key="5">
    <source>
        <dbReference type="Proteomes" id="UP000295070"/>
    </source>
</evidence>
<dbReference type="Gene3D" id="2.60.40.10">
    <property type="entry name" value="Immunoglobulins"/>
    <property type="match status" value="1"/>
</dbReference>
<feature type="chain" id="PRO_5019741936" description="Ig-like domain-containing protein" evidence="2">
    <location>
        <begin position="35"/>
        <end position="257"/>
    </location>
</feature>
<feature type="domain" description="Ig-like" evidence="3">
    <location>
        <begin position="58"/>
        <end position="142"/>
    </location>
</feature>
<dbReference type="SMART" id="SM00408">
    <property type="entry name" value="IGc2"/>
    <property type="match status" value="1"/>
</dbReference>
<comment type="caution">
    <text evidence="4">The sequence shown here is derived from an EMBL/GenBank/DDBJ whole genome shotgun (WGS) entry which is preliminary data.</text>
</comment>
<feature type="region of interest" description="Disordered" evidence="1">
    <location>
        <begin position="168"/>
        <end position="257"/>
    </location>
</feature>
<sequence>MTGAFLSVPIMRPYHCWTVLHVSILAGLLLTLNADNNDSTCDIEIRVRRGTVHEALLGEDLRINCPVAFCNNSPLTVSWYKYETSKPVPVDVSSSSHIKTEWTRPKPLEGISYLIFQKILRNDSGQYQCTTGGSMSHSINISVYGRPKKELQTENQYMAIPMVEQPLPHASIQPSPRGTPSAPPSRRSTRRITSPSQPNELPAPRDTEEEGSSIVYAALNHHLPAAAAARPPRRRQEETSEYAAIRVKDPAPNINYS</sequence>
<organism evidence="4 5">
    <name type="scientific">Perca flavescens</name>
    <name type="common">American yellow perch</name>
    <name type="synonym">Morone flavescens</name>
    <dbReference type="NCBI Taxonomy" id="8167"/>
    <lineage>
        <taxon>Eukaryota</taxon>
        <taxon>Metazoa</taxon>
        <taxon>Chordata</taxon>
        <taxon>Craniata</taxon>
        <taxon>Vertebrata</taxon>
        <taxon>Euteleostomi</taxon>
        <taxon>Actinopterygii</taxon>
        <taxon>Neopterygii</taxon>
        <taxon>Teleostei</taxon>
        <taxon>Neoteleostei</taxon>
        <taxon>Acanthomorphata</taxon>
        <taxon>Eupercaria</taxon>
        <taxon>Perciformes</taxon>
        <taxon>Percoidei</taxon>
        <taxon>Percidae</taxon>
        <taxon>Percinae</taxon>
        <taxon>Perca</taxon>
    </lineage>
</organism>
<evidence type="ECO:0000256" key="1">
    <source>
        <dbReference type="SAM" id="MobiDB-lite"/>
    </source>
</evidence>
<keyword evidence="2" id="KW-0732">Signal</keyword>
<dbReference type="GO" id="GO:0002768">
    <property type="term" value="P:immune response-regulating cell surface receptor signaling pathway"/>
    <property type="evidence" value="ECO:0007669"/>
    <property type="project" value="InterPro"/>
</dbReference>
<dbReference type="SUPFAM" id="SSF48726">
    <property type="entry name" value="Immunoglobulin"/>
    <property type="match status" value="1"/>
</dbReference>
<feature type="compositionally biased region" description="Low complexity" evidence="1">
    <location>
        <begin position="174"/>
        <end position="196"/>
    </location>
</feature>
<accession>A0A484BYJ1</accession>
<dbReference type="PANTHER" id="PTHR37996">
    <property type="entry name" value="B- AND T-LYMPHOCYTE ATTENUATOR"/>
    <property type="match status" value="1"/>
</dbReference>
<dbReference type="PANTHER" id="PTHR37996:SF1">
    <property type="entry name" value="B- AND T-LYMPHOCYTE ATTENUATOR"/>
    <property type="match status" value="1"/>
</dbReference>
<dbReference type="InterPro" id="IPR039257">
    <property type="entry name" value="BTLA"/>
</dbReference>
<gene>
    <name evidence="4" type="ORF">EPR50_G00238460</name>
</gene>
<dbReference type="InterPro" id="IPR013783">
    <property type="entry name" value="Ig-like_fold"/>
</dbReference>
<evidence type="ECO:0000313" key="4">
    <source>
        <dbReference type="EMBL" id="TDG96279.1"/>
    </source>
</evidence>
<feature type="signal peptide" evidence="2">
    <location>
        <begin position="1"/>
        <end position="34"/>
    </location>
</feature>
<dbReference type="GO" id="GO:0005886">
    <property type="term" value="C:plasma membrane"/>
    <property type="evidence" value="ECO:0007669"/>
    <property type="project" value="InterPro"/>
</dbReference>
<dbReference type="InterPro" id="IPR036179">
    <property type="entry name" value="Ig-like_dom_sf"/>
</dbReference>
<dbReference type="InterPro" id="IPR003599">
    <property type="entry name" value="Ig_sub"/>
</dbReference>
<dbReference type="InterPro" id="IPR007110">
    <property type="entry name" value="Ig-like_dom"/>
</dbReference>
<dbReference type="GO" id="GO:0038023">
    <property type="term" value="F:signaling receptor activity"/>
    <property type="evidence" value="ECO:0007669"/>
    <property type="project" value="InterPro"/>
</dbReference>
<protein>
    <recommendedName>
        <fullName evidence="3">Ig-like domain-containing protein</fullName>
    </recommendedName>
</protein>
<dbReference type="EMBL" id="SCKG01000024">
    <property type="protein sequence ID" value="TDG96279.1"/>
    <property type="molecule type" value="Genomic_DNA"/>
</dbReference>